<sequence length="485" mass="49160">MPAPTTSGTPHPTRPPAPPTPSQQPRGADGGAVLRSSFGDDVFLRRHRGLAAPVHNQLAWRYDAALAPAAVEALVDALATGGLARRVDRALVPAARDRWSAADHRPAVQHTDALPPGEALAWLRRHGSVPLDPTTGRGWSVATASLTDGGSLLSLVVSHAVADGGAMVDAATRAGERSAPLVLPPRPALLPALAGDVRDAAGQVAEVLRWGLARLPRGGGSRSSAPAPAPAAMPTPSRPDAPGASPTANPGVDWTTPLAVAEVSAVEVADVAARHGGTPNTWFVALVAGVAARLRGTDAPIPVALPVATREPGDLRANATRIARASISPAPSADPAVPEDPAALDLTAVRAACKDAYRRLAQAAAAAEPVPLALVQMLPDAVVGRLPQPPVAAALASNVGELPDGFVRAAGLPARSVTAIAHQVGAGAAEVRASGGGVAAWMCTTGGRATVSFAGMDPDRVADDEALAAAVLAELDRWGVRAERW</sequence>
<dbReference type="AlphaFoldDB" id="A0A6I3JAI9"/>
<comment type="caution">
    <text evidence="2">The sequence shown here is derived from an EMBL/GenBank/DDBJ whole genome shotgun (WGS) entry which is preliminary data.</text>
</comment>
<dbReference type="Proteomes" id="UP000433406">
    <property type="component" value="Unassembled WGS sequence"/>
</dbReference>
<dbReference type="Gene3D" id="3.30.559.10">
    <property type="entry name" value="Chloramphenicol acetyltransferase-like domain"/>
    <property type="match status" value="1"/>
</dbReference>
<dbReference type="EMBL" id="WLCI01000006">
    <property type="protein sequence ID" value="MTB94585.1"/>
    <property type="molecule type" value="Genomic_DNA"/>
</dbReference>
<keyword evidence="3" id="KW-1185">Reference proteome</keyword>
<dbReference type="SUPFAM" id="SSF52777">
    <property type="entry name" value="CoA-dependent acyltransferases"/>
    <property type="match status" value="1"/>
</dbReference>
<reference evidence="2 3" key="1">
    <citation type="submission" date="2019-10" db="EMBL/GenBank/DDBJ databases">
        <title>Nocardioides novel species isolated from the excrement of Marmot.</title>
        <authorList>
            <person name="Zhang G."/>
        </authorList>
    </citation>
    <scope>NUCLEOTIDE SEQUENCE [LARGE SCALE GENOMIC DNA]</scope>
    <source>
        <strain evidence="3">zg-579</strain>
    </source>
</reference>
<dbReference type="Gene3D" id="3.30.559.30">
    <property type="entry name" value="Nonribosomal peptide synthetase, condensation domain"/>
    <property type="match status" value="1"/>
</dbReference>
<name>A0A6I3JAI9_9ACTN</name>
<evidence type="ECO:0000313" key="2">
    <source>
        <dbReference type="EMBL" id="MTB94585.1"/>
    </source>
</evidence>
<feature type="compositionally biased region" description="Pro residues" evidence="1">
    <location>
        <begin position="12"/>
        <end position="22"/>
    </location>
</feature>
<feature type="compositionally biased region" description="Pro residues" evidence="1">
    <location>
        <begin position="227"/>
        <end position="239"/>
    </location>
</feature>
<dbReference type="InterPro" id="IPR023213">
    <property type="entry name" value="CAT-like_dom_sf"/>
</dbReference>
<organism evidence="2 3">
    <name type="scientific">Nocardioides marmotae</name>
    <dbReference type="NCBI Taxonomy" id="2663857"/>
    <lineage>
        <taxon>Bacteria</taxon>
        <taxon>Bacillati</taxon>
        <taxon>Actinomycetota</taxon>
        <taxon>Actinomycetes</taxon>
        <taxon>Propionibacteriales</taxon>
        <taxon>Nocardioidaceae</taxon>
        <taxon>Nocardioides</taxon>
    </lineage>
</organism>
<protein>
    <recommendedName>
        <fullName evidence="4">Fatty acyl-AMP ligase FadD28 and polyketide synthase</fullName>
    </recommendedName>
</protein>
<feature type="region of interest" description="Disordered" evidence="1">
    <location>
        <begin position="1"/>
        <end position="33"/>
    </location>
</feature>
<feature type="region of interest" description="Disordered" evidence="1">
    <location>
        <begin position="215"/>
        <end position="253"/>
    </location>
</feature>
<gene>
    <name evidence="2" type="ORF">GGQ22_05780</name>
</gene>
<evidence type="ECO:0008006" key="4">
    <source>
        <dbReference type="Google" id="ProtNLM"/>
    </source>
</evidence>
<proteinExistence type="predicted"/>
<accession>A0A6I3JAI9</accession>
<evidence type="ECO:0000313" key="3">
    <source>
        <dbReference type="Proteomes" id="UP000433406"/>
    </source>
</evidence>
<dbReference type="RefSeq" id="WP_154614393.1">
    <property type="nucleotide sequence ID" value="NZ_CP053660.1"/>
</dbReference>
<feature type="compositionally biased region" description="Low complexity" evidence="1">
    <location>
        <begin position="215"/>
        <end position="226"/>
    </location>
</feature>
<evidence type="ECO:0000256" key="1">
    <source>
        <dbReference type="SAM" id="MobiDB-lite"/>
    </source>
</evidence>